<keyword evidence="2" id="KW-1185">Reference proteome</keyword>
<evidence type="ECO:0000313" key="2">
    <source>
        <dbReference type="Proteomes" id="UP000016930"/>
    </source>
</evidence>
<feature type="non-terminal residue" evidence="1">
    <location>
        <position position="1"/>
    </location>
</feature>
<organism evidence="1 2">
    <name type="scientific">Ceriporiopsis subvermispora (strain B)</name>
    <name type="common">White-rot fungus</name>
    <name type="synonym">Gelatoporia subvermispora</name>
    <dbReference type="NCBI Taxonomy" id="914234"/>
    <lineage>
        <taxon>Eukaryota</taxon>
        <taxon>Fungi</taxon>
        <taxon>Dikarya</taxon>
        <taxon>Basidiomycota</taxon>
        <taxon>Agaricomycotina</taxon>
        <taxon>Agaricomycetes</taxon>
        <taxon>Polyporales</taxon>
        <taxon>Gelatoporiaceae</taxon>
        <taxon>Gelatoporia</taxon>
    </lineage>
</organism>
<evidence type="ECO:0000313" key="1">
    <source>
        <dbReference type="EMBL" id="EMD31457.1"/>
    </source>
</evidence>
<dbReference type="AlphaFoldDB" id="M2QZS3"/>
<dbReference type="Proteomes" id="UP000016930">
    <property type="component" value="Unassembled WGS sequence"/>
</dbReference>
<accession>M2QZS3</accession>
<dbReference type="EMBL" id="KB445818">
    <property type="protein sequence ID" value="EMD31457.1"/>
    <property type="molecule type" value="Genomic_DNA"/>
</dbReference>
<gene>
    <name evidence="1" type="ORF">CERSUDRAFT_38031</name>
</gene>
<dbReference type="OrthoDB" id="2615105at2759"/>
<feature type="non-terminal residue" evidence="1">
    <location>
        <position position="56"/>
    </location>
</feature>
<name>M2QZS3_CERS8</name>
<proteinExistence type="predicted"/>
<dbReference type="HOGENOM" id="CLU_193207_0_0_1"/>
<reference evidence="1 2" key="1">
    <citation type="journal article" date="2012" name="Proc. Natl. Acad. Sci. U.S.A.">
        <title>Comparative genomics of Ceriporiopsis subvermispora and Phanerochaete chrysosporium provide insight into selective ligninolysis.</title>
        <authorList>
            <person name="Fernandez-Fueyo E."/>
            <person name="Ruiz-Duenas F.J."/>
            <person name="Ferreira P."/>
            <person name="Floudas D."/>
            <person name="Hibbett D.S."/>
            <person name="Canessa P."/>
            <person name="Larrondo L.F."/>
            <person name="James T.Y."/>
            <person name="Seelenfreund D."/>
            <person name="Lobos S."/>
            <person name="Polanco R."/>
            <person name="Tello M."/>
            <person name="Honda Y."/>
            <person name="Watanabe T."/>
            <person name="Watanabe T."/>
            <person name="Ryu J.S."/>
            <person name="Kubicek C.P."/>
            <person name="Schmoll M."/>
            <person name="Gaskell J."/>
            <person name="Hammel K.E."/>
            <person name="St John F.J."/>
            <person name="Vanden Wymelenberg A."/>
            <person name="Sabat G."/>
            <person name="Splinter BonDurant S."/>
            <person name="Syed K."/>
            <person name="Yadav J.S."/>
            <person name="Doddapaneni H."/>
            <person name="Subramanian V."/>
            <person name="Lavin J.L."/>
            <person name="Oguiza J.A."/>
            <person name="Perez G."/>
            <person name="Pisabarro A.G."/>
            <person name="Ramirez L."/>
            <person name="Santoyo F."/>
            <person name="Master E."/>
            <person name="Coutinho P.M."/>
            <person name="Henrissat B."/>
            <person name="Lombard V."/>
            <person name="Magnuson J.K."/>
            <person name="Kuees U."/>
            <person name="Hori C."/>
            <person name="Igarashi K."/>
            <person name="Samejima M."/>
            <person name="Held B.W."/>
            <person name="Barry K.W."/>
            <person name="LaButti K.M."/>
            <person name="Lapidus A."/>
            <person name="Lindquist E.A."/>
            <person name="Lucas S.M."/>
            <person name="Riley R."/>
            <person name="Salamov A.A."/>
            <person name="Hoffmeister D."/>
            <person name="Schwenk D."/>
            <person name="Hadar Y."/>
            <person name="Yarden O."/>
            <person name="de Vries R.P."/>
            <person name="Wiebenga A."/>
            <person name="Stenlid J."/>
            <person name="Eastwood D."/>
            <person name="Grigoriev I.V."/>
            <person name="Berka R.M."/>
            <person name="Blanchette R.A."/>
            <person name="Kersten P."/>
            <person name="Martinez A.T."/>
            <person name="Vicuna R."/>
            <person name="Cullen D."/>
        </authorList>
    </citation>
    <scope>NUCLEOTIDE SEQUENCE [LARGE SCALE GENOMIC DNA]</scope>
    <source>
        <strain evidence="1 2">B</strain>
    </source>
</reference>
<protein>
    <submittedName>
        <fullName evidence="1">Uncharacterized protein</fullName>
    </submittedName>
</protein>
<sequence length="56" mass="6431">NGGWITGPRGDLVLWTPEEYRAGLWWPRNVLVIGRSQVILCLKAVFHGTDWTKCYT</sequence>